<dbReference type="AlphaFoldDB" id="A0A1R0GXI7"/>
<comment type="caution">
    <text evidence="1">The sequence shown here is derived from an EMBL/GenBank/DDBJ whole genome shotgun (WGS) entry which is preliminary data.</text>
</comment>
<gene>
    <name evidence="1" type="ORF">AYI68_g4282</name>
</gene>
<dbReference type="Proteomes" id="UP000187455">
    <property type="component" value="Unassembled WGS sequence"/>
</dbReference>
<proteinExistence type="predicted"/>
<evidence type="ECO:0000313" key="2">
    <source>
        <dbReference type="Proteomes" id="UP000187455"/>
    </source>
</evidence>
<reference evidence="1 2" key="1">
    <citation type="journal article" date="2016" name="Mol. Biol. Evol.">
        <title>Genome-Wide Survey of Gut Fungi (Harpellales) Reveals the First Horizontally Transferred Ubiquitin Gene from a Mosquito Host.</title>
        <authorList>
            <person name="Wang Y."/>
            <person name="White M.M."/>
            <person name="Kvist S."/>
            <person name="Moncalvo J.M."/>
        </authorList>
    </citation>
    <scope>NUCLEOTIDE SEQUENCE [LARGE SCALE GENOMIC DNA]</scope>
    <source>
        <strain evidence="1 2">ALG-7-W6</strain>
    </source>
</reference>
<accession>A0A1R0GXI7</accession>
<keyword evidence="2" id="KW-1185">Reference proteome</keyword>
<sequence length="70" mass="7778">MERDGDQKPKSILDSIVSKLMLASVGKTQSDLEPGLTVDQQISKLIEAEAQQRYAEYEKFGFDSGKGSKR</sequence>
<evidence type="ECO:0000313" key="1">
    <source>
        <dbReference type="EMBL" id="OLY81611.1"/>
    </source>
</evidence>
<dbReference type="EMBL" id="LSSL01002312">
    <property type="protein sequence ID" value="OLY81611.1"/>
    <property type="molecule type" value="Genomic_DNA"/>
</dbReference>
<name>A0A1R0GXI7_9FUNG</name>
<protein>
    <submittedName>
        <fullName evidence="1">Uncharacterized protein</fullName>
    </submittedName>
</protein>
<organism evidence="1 2">
    <name type="scientific">Smittium mucronatum</name>
    <dbReference type="NCBI Taxonomy" id="133383"/>
    <lineage>
        <taxon>Eukaryota</taxon>
        <taxon>Fungi</taxon>
        <taxon>Fungi incertae sedis</taxon>
        <taxon>Zoopagomycota</taxon>
        <taxon>Kickxellomycotina</taxon>
        <taxon>Harpellomycetes</taxon>
        <taxon>Harpellales</taxon>
        <taxon>Legeriomycetaceae</taxon>
        <taxon>Smittium</taxon>
    </lineage>
</organism>